<comment type="similarity">
    <text evidence="1">Belongs to the bacterial ribosomal protein bL28 family.</text>
</comment>
<dbReference type="PANTHER" id="PTHR13528">
    <property type="entry name" value="39S RIBOSOMAL PROTEIN L28, MITOCHONDRIAL"/>
    <property type="match status" value="1"/>
</dbReference>
<evidence type="ECO:0000256" key="1">
    <source>
        <dbReference type="ARBA" id="ARBA00008760"/>
    </source>
</evidence>
<organism evidence="6 7">
    <name type="scientific">Heliocybe sulcata</name>
    <dbReference type="NCBI Taxonomy" id="5364"/>
    <lineage>
        <taxon>Eukaryota</taxon>
        <taxon>Fungi</taxon>
        <taxon>Dikarya</taxon>
        <taxon>Basidiomycota</taxon>
        <taxon>Agaricomycotina</taxon>
        <taxon>Agaricomycetes</taxon>
        <taxon>Gloeophyllales</taxon>
        <taxon>Gloeophyllaceae</taxon>
        <taxon>Heliocybe</taxon>
    </lineage>
</organism>
<protein>
    <recommendedName>
        <fullName evidence="4">Large ribosomal subunit protein bL28c</fullName>
    </recommendedName>
</protein>
<dbReference type="GO" id="GO:0003735">
    <property type="term" value="F:structural constituent of ribosome"/>
    <property type="evidence" value="ECO:0007669"/>
    <property type="project" value="InterPro"/>
</dbReference>
<dbReference type="Gene3D" id="2.30.170.40">
    <property type="entry name" value="Ribosomal protein L28/L24"/>
    <property type="match status" value="1"/>
</dbReference>
<keyword evidence="7" id="KW-1185">Reference proteome</keyword>
<dbReference type="InterPro" id="IPR034704">
    <property type="entry name" value="Ribosomal_bL28/bL31-like_sf"/>
</dbReference>
<evidence type="ECO:0000313" key="7">
    <source>
        <dbReference type="Proteomes" id="UP000305948"/>
    </source>
</evidence>
<dbReference type="HAMAP" id="MF_00373">
    <property type="entry name" value="Ribosomal_bL28"/>
    <property type="match status" value="1"/>
</dbReference>
<keyword evidence="3" id="KW-0687">Ribonucleoprotein</keyword>
<dbReference type="Proteomes" id="UP000305948">
    <property type="component" value="Unassembled WGS sequence"/>
</dbReference>
<proteinExistence type="inferred from homology"/>
<dbReference type="InterPro" id="IPR001383">
    <property type="entry name" value="Ribosomal_bL28_bact-type"/>
</dbReference>
<dbReference type="AlphaFoldDB" id="A0A5C3N4R2"/>
<evidence type="ECO:0000313" key="6">
    <source>
        <dbReference type="EMBL" id="TFK52779.1"/>
    </source>
</evidence>
<dbReference type="OrthoDB" id="361870at2759"/>
<evidence type="ECO:0000256" key="5">
    <source>
        <dbReference type="SAM" id="MobiDB-lite"/>
    </source>
</evidence>
<dbReference type="GO" id="GO:0005762">
    <property type="term" value="C:mitochondrial large ribosomal subunit"/>
    <property type="evidence" value="ECO:0007669"/>
    <property type="project" value="TreeGrafter"/>
</dbReference>
<feature type="region of interest" description="Disordered" evidence="5">
    <location>
        <begin position="121"/>
        <end position="141"/>
    </location>
</feature>
<dbReference type="NCBIfam" id="TIGR00009">
    <property type="entry name" value="L28"/>
    <property type="match status" value="1"/>
</dbReference>
<dbReference type="InterPro" id="IPR037147">
    <property type="entry name" value="Ribosomal_bL28_sf"/>
</dbReference>
<dbReference type="InterPro" id="IPR026569">
    <property type="entry name" value="Ribosomal_bL28"/>
</dbReference>
<gene>
    <name evidence="6" type="ORF">OE88DRAFT_1656357</name>
</gene>
<feature type="compositionally biased region" description="Low complexity" evidence="5">
    <location>
        <begin position="125"/>
        <end position="141"/>
    </location>
</feature>
<name>A0A5C3N4R2_9AGAM</name>
<dbReference type="PANTHER" id="PTHR13528:SF2">
    <property type="entry name" value="LARGE RIBOSOMAL SUBUNIT PROTEIN BL28M"/>
    <property type="match status" value="1"/>
</dbReference>
<evidence type="ECO:0000256" key="2">
    <source>
        <dbReference type="ARBA" id="ARBA00022980"/>
    </source>
</evidence>
<accession>A0A5C3N4R2</accession>
<evidence type="ECO:0000256" key="4">
    <source>
        <dbReference type="ARBA" id="ARBA00035265"/>
    </source>
</evidence>
<dbReference type="EMBL" id="ML213508">
    <property type="protein sequence ID" value="TFK52779.1"/>
    <property type="molecule type" value="Genomic_DNA"/>
</dbReference>
<dbReference type="GO" id="GO:0006412">
    <property type="term" value="P:translation"/>
    <property type="evidence" value="ECO:0007669"/>
    <property type="project" value="InterPro"/>
</dbReference>
<dbReference type="SUPFAM" id="SSF143800">
    <property type="entry name" value="L28p-like"/>
    <property type="match status" value="1"/>
</dbReference>
<sequence length="141" mass="15813">MLPSLLVLSSFPTQAFKRSQEGLFHGKTKLTGYSIPFSKHKTKRTWLPNIQSKRIFSDALGKTLKLKVTTKAMKTMKKYGTDGKMDLDRYLLRTKSDKLGQQGMRLRLRVEEALEKKRQKTLAGAAAAPVPAPRVAARPAL</sequence>
<evidence type="ECO:0000256" key="3">
    <source>
        <dbReference type="ARBA" id="ARBA00023274"/>
    </source>
</evidence>
<dbReference type="STRING" id="5364.A0A5C3N4R2"/>
<reference evidence="6 7" key="1">
    <citation type="journal article" date="2019" name="Nat. Ecol. Evol.">
        <title>Megaphylogeny resolves global patterns of mushroom evolution.</title>
        <authorList>
            <person name="Varga T."/>
            <person name="Krizsan K."/>
            <person name="Foldi C."/>
            <person name="Dima B."/>
            <person name="Sanchez-Garcia M."/>
            <person name="Sanchez-Ramirez S."/>
            <person name="Szollosi G.J."/>
            <person name="Szarkandi J.G."/>
            <person name="Papp V."/>
            <person name="Albert L."/>
            <person name="Andreopoulos W."/>
            <person name="Angelini C."/>
            <person name="Antonin V."/>
            <person name="Barry K.W."/>
            <person name="Bougher N.L."/>
            <person name="Buchanan P."/>
            <person name="Buyck B."/>
            <person name="Bense V."/>
            <person name="Catcheside P."/>
            <person name="Chovatia M."/>
            <person name="Cooper J."/>
            <person name="Damon W."/>
            <person name="Desjardin D."/>
            <person name="Finy P."/>
            <person name="Geml J."/>
            <person name="Haridas S."/>
            <person name="Hughes K."/>
            <person name="Justo A."/>
            <person name="Karasinski D."/>
            <person name="Kautmanova I."/>
            <person name="Kiss B."/>
            <person name="Kocsube S."/>
            <person name="Kotiranta H."/>
            <person name="LaButti K.M."/>
            <person name="Lechner B.E."/>
            <person name="Liimatainen K."/>
            <person name="Lipzen A."/>
            <person name="Lukacs Z."/>
            <person name="Mihaltcheva S."/>
            <person name="Morgado L.N."/>
            <person name="Niskanen T."/>
            <person name="Noordeloos M.E."/>
            <person name="Ohm R.A."/>
            <person name="Ortiz-Santana B."/>
            <person name="Ovrebo C."/>
            <person name="Racz N."/>
            <person name="Riley R."/>
            <person name="Savchenko A."/>
            <person name="Shiryaev A."/>
            <person name="Soop K."/>
            <person name="Spirin V."/>
            <person name="Szebenyi C."/>
            <person name="Tomsovsky M."/>
            <person name="Tulloss R.E."/>
            <person name="Uehling J."/>
            <person name="Grigoriev I.V."/>
            <person name="Vagvolgyi C."/>
            <person name="Papp T."/>
            <person name="Martin F.M."/>
            <person name="Miettinen O."/>
            <person name="Hibbett D.S."/>
            <person name="Nagy L.G."/>
        </authorList>
    </citation>
    <scope>NUCLEOTIDE SEQUENCE [LARGE SCALE GENOMIC DNA]</scope>
    <source>
        <strain evidence="6 7">OMC1185</strain>
    </source>
</reference>
<dbReference type="Pfam" id="PF00830">
    <property type="entry name" value="Ribosomal_L28"/>
    <property type="match status" value="1"/>
</dbReference>
<keyword evidence="2" id="KW-0689">Ribosomal protein</keyword>